<gene>
    <name evidence="2" type="ORF">K432DRAFT_402517</name>
</gene>
<feature type="compositionally biased region" description="Low complexity" evidence="1">
    <location>
        <begin position="186"/>
        <end position="200"/>
    </location>
</feature>
<evidence type="ECO:0000256" key="1">
    <source>
        <dbReference type="SAM" id="MobiDB-lite"/>
    </source>
</evidence>
<feature type="compositionally biased region" description="Polar residues" evidence="1">
    <location>
        <begin position="409"/>
        <end position="425"/>
    </location>
</feature>
<accession>A0A8E2JI55</accession>
<organism evidence="2 3">
    <name type="scientific">Lepidopterella palustris CBS 459.81</name>
    <dbReference type="NCBI Taxonomy" id="1314670"/>
    <lineage>
        <taxon>Eukaryota</taxon>
        <taxon>Fungi</taxon>
        <taxon>Dikarya</taxon>
        <taxon>Ascomycota</taxon>
        <taxon>Pezizomycotina</taxon>
        <taxon>Dothideomycetes</taxon>
        <taxon>Pleosporomycetidae</taxon>
        <taxon>Mytilinidiales</taxon>
        <taxon>Argynnaceae</taxon>
        <taxon>Lepidopterella</taxon>
    </lineage>
</organism>
<dbReference type="OrthoDB" id="3932653at2759"/>
<dbReference type="AlphaFoldDB" id="A0A8E2JI55"/>
<feature type="compositionally biased region" description="Gly residues" evidence="1">
    <location>
        <begin position="473"/>
        <end position="483"/>
    </location>
</feature>
<dbReference type="Proteomes" id="UP000250266">
    <property type="component" value="Unassembled WGS sequence"/>
</dbReference>
<sequence length="494" mass="54253">MPPRGRPPGGSHGRKRREWERPLEDVYRFQELDSDDEGVHGVSLDLSMQKNRSFNPDELFFNDMDPRAWERRTAEYDDLAYGDEYDNSGEEDDYFEDGTAIVHLSPMDQEDLLVQRVQEKMRRARATGKTNVSLSQEELEAYETKLLRQQQAPAARPPIKTKTSGATANSSANSSTRSKGGNRRTSFFSSPKPSKNQKSSGWKRPPSNQSDAPGFIVPGPNGQPTYAPITYNSRTPQARSTRSTTSPSRPGSRSASVNSRHDNHPSTPPRDPPGAYPTGSPHHYHDSTPPNASKIRPPSSSSRHSSIPDEVDWALPTRSRSSSSSVRQVPIQPQPPLVPFPVTPYQHYSADPYQYHVPSSSAPPVIAPQSQPLPQPQLPPQYLQGRRIVTGSAEGSYVPIPRRVPVPGQRTSVQSVQSMQGSYSEPTLGYRASGLRDELSDDDDDDDGQQGVLVDVVEEAGAGYNLQVVKPNGTGGGGGAGNDGGERRRRGRKR</sequence>
<keyword evidence="3" id="KW-1185">Reference proteome</keyword>
<feature type="compositionally biased region" description="Low complexity" evidence="1">
    <location>
        <begin position="233"/>
        <end position="256"/>
    </location>
</feature>
<feature type="compositionally biased region" description="Pro residues" evidence="1">
    <location>
        <begin position="332"/>
        <end position="342"/>
    </location>
</feature>
<feature type="compositionally biased region" description="Acidic residues" evidence="1">
    <location>
        <begin position="439"/>
        <end position="448"/>
    </location>
</feature>
<name>A0A8E2JI55_9PEZI</name>
<feature type="compositionally biased region" description="Low complexity" evidence="1">
    <location>
        <begin position="357"/>
        <end position="370"/>
    </location>
</feature>
<dbReference type="EMBL" id="KV744876">
    <property type="protein sequence ID" value="OCK82849.1"/>
    <property type="molecule type" value="Genomic_DNA"/>
</dbReference>
<proteinExistence type="predicted"/>
<feature type="compositionally biased region" description="Low complexity" evidence="1">
    <location>
        <begin position="316"/>
        <end position="331"/>
    </location>
</feature>
<feature type="region of interest" description="Disordered" evidence="1">
    <location>
        <begin position="148"/>
        <end position="380"/>
    </location>
</feature>
<protein>
    <submittedName>
        <fullName evidence="2">Uncharacterized protein</fullName>
    </submittedName>
</protein>
<feature type="compositionally biased region" description="Low complexity" evidence="1">
    <location>
        <begin position="293"/>
        <end position="305"/>
    </location>
</feature>
<evidence type="ECO:0000313" key="2">
    <source>
        <dbReference type="EMBL" id="OCK82849.1"/>
    </source>
</evidence>
<reference evidence="2 3" key="1">
    <citation type="journal article" date="2016" name="Nat. Commun.">
        <title>Ectomycorrhizal ecology is imprinted in the genome of the dominant symbiotic fungus Cenococcum geophilum.</title>
        <authorList>
            <consortium name="DOE Joint Genome Institute"/>
            <person name="Peter M."/>
            <person name="Kohler A."/>
            <person name="Ohm R.A."/>
            <person name="Kuo A."/>
            <person name="Krutzmann J."/>
            <person name="Morin E."/>
            <person name="Arend M."/>
            <person name="Barry K.W."/>
            <person name="Binder M."/>
            <person name="Choi C."/>
            <person name="Clum A."/>
            <person name="Copeland A."/>
            <person name="Grisel N."/>
            <person name="Haridas S."/>
            <person name="Kipfer T."/>
            <person name="LaButti K."/>
            <person name="Lindquist E."/>
            <person name="Lipzen A."/>
            <person name="Maire R."/>
            <person name="Meier B."/>
            <person name="Mihaltcheva S."/>
            <person name="Molinier V."/>
            <person name="Murat C."/>
            <person name="Poggeler S."/>
            <person name="Quandt C.A."/>
            <person name="Sperisen C."/>
            <person name="Tritt A."/>
            <person name="Tisserant E."/>
            <person name="Crous P.W."/>
            <person name="Henrissat B."/>
            <person name="Nehls U."/>
            <person name="Egli S."/>
            <person name="Spatafora J.W."/>
            <person name="Grigoriev I.V."/>
            <person name="Martin F.M."/>
        </authorList>
    </citation>
    <scope>NUCLEOTIDE SEQUENCE [LARGE SCALE GENOMIC DNA]</scope>
    <source>
        <strain evidence="2 3">CBS 459.81</strain>
    </source>
</reference>
<feature type="compositionally biased region" description="Pro residues" evidence="1">
    <location>
        <begin position="266"/>
        <end position="275"/>
    </location>
</feature>
<feature type="region of interest" description="Disordered" evidence="1">
    <location>
        <begin position="393"/>
        <end position="494"/>
    </location>
</feature>
<evidence type="ECO:0000313" key="3">
    <source>
        <dbReference type="Proteomes" id="UP000250266"/>
    </source>
</evidence>
<feature type="compositionally biased region" description="Low complexity" evidence="1">
    <location>
        <begin position="160"/>
        <end position="179"/>
    </location>
</feature>